<gene>
    <name evidence="1" type="ORF">Tco_1070042</name>
</gene>
<dbReference type="EMBL" id="BQNB010019721">
    <property type="protein sequence ID" value="GJT88325.1"/>
    <property type="molecule type" value="Genomic_DNA"/>
</dbReference>
<evidence type="ECO:0000313" key="1">
    <source>
        <dbReference type="EMBL" id="GJT88325.1"/>
    </source>
</evidence>
<accession>A0ABQ5HK99</accession>
<proteinExistence type="predicted"/>
<keyword evidence="2" id="KW-1185">Reference proteome</keyword>
<reference evidence="1" key="2">
    <citation type="submission" date="2022-01" db="EMBL/GenBank/DDBJ databases">
        <authorList>
            <person name="Yamashiro T."/>
            <person name="Shiraishi A."/>
            <person name="Satake H."/>
            <person name="Nakayama K."/>
        </authorList>
    </citation>
    <scope>NUCLEOTIDE SEQUENCE</scope>
</reference>
<dbReference type="Proteomes" id="UP001151760">
    <property type="component" value="Unassembled WGS sequence"/>
</dbReference>
<evidence type="ECO:0000313" key="2">
    <source>
        <dbReference type="Proteomes" id="UP001151760"/>
    </source>
</evidence>
<sequence length="92" mass="10881">MRMSEAGDEDYNQQTFLAYQAKYGVPFTLTHCWKELKDYQKEGAGTNATRVEKAKILNNVQETKMFYLQHAHHLTRVKLEMALEMKRVIKER</sequence>
<reference evidence="1" key="1">
    <citation type="journal article" date="2022" name="Int. J. Mol. Sci.">
        <title>Draft Genome of Tanacetum Coccineum: Genomic Comparison of Closely Related Tanacetum-Family Plants.</title>
        <authorList>
            <person name="Yamashiro T."/>
            <person name="Shiraishi A."/>
            <person name="Nakayama K."/>
            <person name="Satake H."/>
        </authorList>
    </citation>
    <scope>NUCLEOTIDE SEQUENCE</scope>
</reference>
<name>A0ABQ5HK99_9ASTR</name>
<comment type="caution">
    <text evidence="1">The sequence shown here is derived from an EMBL/GenBank/DDBJ whole genome shotgun (WGS) entry which is preliminary data.</text>
</comment>
<organism evidence="1 2">
    <name type="scientific">Tanacetum coccineum</name>
    <dbReference type="NCBI Taxonomy" id="301880"/>
    <lineage>
        <taxon>Eukaryota</taxon>
        <taxon>Viridiplantae</taxon>
        <taxon>Streptophyta</taxon>
        <taxon>Embryophyta</taxon>
        <taxon>Tracheophyta</taxon>
        <taxon>Spermatophyta</taxon>
        <taxon>Magnoliopsida</taxon>
        <taxon>eudicotyledons</taxon>
        <taxon>Gunneridae</taxon>
        <taxon>Pentapetalae</taxon>
        <taxon>asterids</taxon>
        <taxon>campanulids</taxon>
        <taxon>Asterales</taxon>
        <taxon>Asteraceae</taxon>
        <taxon>Asteroideae</taxon>
        <taxon>Anthemideae</taxon>
        <taxon>Anthemidinae</taxon>
        <taxon>Tanacetum</taxon>
    </lineage>
</organism>
<protein>
    <submittedName>
        <fullName evidence="1">Uncharacterized protein</fullName>
    </submittedName>
</protein>